<keyword evidence="3" id="KW-1185">Reference proteome</keyword>
<sequence length="294" mass="34613">MKKFYQIAFVFCSILMTQYGYAQECCPSQNFGAPINNAPYDNGIVEQAACPPEQPTGEYWCLYAKYEPCYYNDWRCVEEPQIAFVFCSVLMTQYGYAECCPQQNYDNAPMVNDAQPYDNGIVEQAACPPEHPAGECWGLFVKYDPCYYNDWRCVEEPCTVQKKCCRMVPQYYQVQKCRYVPQYYSETCCKQVPEYYCVDQCYTKKRYVCDKKCRYVPRQKCRYVPQYYSETCCKQVPEYYCVDQCYTKKRWVCDKKCRYVPRYYYKKVCVPQGEQAPQGCAPQGSAPQFAPSCR</sequence>
<evidence type="ECO:0000313" key="3">
    <source>
        <dbReference type="Proteomes" id="UP000031552"/>
    </source>
</evidence>
<reference evidence="2" key="2">
    <citation type="submission" date="2014-09" db="EMBL/GenBank/DDBJ databases">
        <title>Criblamydia sequanensis harbors a mega-plasmid encoding arsenite resistance.</title>
        <authorList>
            <person name="Bertelli C."/>
            <person name="Goesmann A."/>
            <person name="Greub G."/>
        </authorList>
    </citation>
    <scope>NUCLEOTIDE SEQUENCE [LARGE SCALE GENOMIC DNA]</scope>
    <source>
        <strain evidence="2">CRIB-18</strain>
    </source>
</reference>
<proteinExistence type="predicted"/>
<evidence type="ECO:0000313" key="2">
    <source>
        <dbReference type="EMBL" id="CDR34082.1"/>
    </source>
</evidence>
<dbReference type="AlphaFoldDB" id="A0A090CZ12"/>
<accession>A0A090CZ12</accession>
<dbReference type="Proteomes" id="UP000031552">
    <property type="component" value="Unassembled WGS sequence"/>
</dbReference>
<name>A0A090CZ12_9BACT</name>
<feature type="signal peptide" evidence="1">
    <location>
        <begin position="1"/>
        <end position="22"/>
    </location>
</feature>
<dbReference type="eggNOG" id="ENOG50330I9">
    <property type="taxonomic scope" value="Bacteria"/>
</dbReference>
<gene>
    <name evidence="2" type="ORF">CSEC_1262</name>
</gene>
<protein>
    <submittedName>
        <fullName evidence="2">Conserved putative secreted protein</fullName>
    </submittedName>
</protein>
<evidence type="ECO:0000256" key="1">
    <source>
        <dbReference type="SAM" id="SignalP"/>
    </source>
</evidence>
<reference evidence="2" key="1">
    <citation type="submission" date="2013-12" db="EMBL/GenBank/DDBJ databases">
        <authorList>
            <person name="Linke B."/>
        </authorList>
    </citation>
    <scope>NUCLEOTIDE SEQUENCE [LARGE SCALE GENOMIC DNA]</scope>
    <source>
        <strain evidence="2">CRIB-18</strain>
    </source>
</reference>
<keyword evidence="1" id="KW-0732">Signal</keyword>
<comment type="caution">
    <text evidence="2">The sequence shown here is derived from an EMBL/GenBank/DDBJ whole genome shotgun (WGS) entry which is preliminary data.</text>
</comment>
<feature type="chain" id="PRO_5001853759" evidence="1">
    <location>
        <begin position="23"/>
        <end position="294"/>
    </location>
</feature>
<dbReference type="EMBL" id="CCEJ010000005">
    <property type="protein sequence ID" value="CDR34082.1"/>
    <property type="molecule type" value="Genomic_DNA"/>
</dbReference>
<organism evidence="2 3">
    <name type="scientific">Candidatus Criblamydia sequanensis CRIB-18</name>
    <dbReference type="NCBI Taxonomy" id="1437425"/>
    <lineage>
        <taxon>Bacteria</taxon>
        <taxon>Pseudomonadati</taxon>
        <taxon>Chlamydiota</taxon>
        <taxon>Chlamydiia</taxon>
        <taxon>Parachlamydiales</taxon>
        <taxon>Candidatus Criblamydiaceae</taxon>
        <taxon>Candidatus Criblamydia</taxon>
    </lineage>
</organism>